<dbReference type="AlphaFoldDB" id="A0A410PY41"/>
<evidence type="ECO:0000256" key="11">
    <source>
        <dbReference type="ARBA" id="ARBA00037847"/>
    </source>
</evidence>
<comment type="subunit">
    <text evidence="12">F-type ATPases have 2 components, F(1) - the catalytic core - and F(0) - the membrane proton channel. F(1) has five subunits: alpha(3), beta(3), gamma(1), delta(1), epsilon(1). F(0) has three main subunits: a(1), b(2) and c(10-14). The alpha and beta chains form an alternating ring which encloses part of the gamma chain. F(1) is attached to F(0) by a central stalk formed by the gamma and epsilon chains, while a peripheral stalk is formed by the delta and b chains.</text>
</comment>
<evidence type="ECO:0000313" key="16">
    <source>
        <dbReference type="Proteomes" id="UP000287601"/>
    </source>
</evidence>
<keyword evidence="12" id="KW-1003">Cell membrane</keyword>
<keyword evidence="4 12" id="KW-0812">Transmembrane</keyword>
<feature type="coiled-coil region" evidence="14">
    <location>
        <begin position="56"/>
        <end position="120"/>
    </location>
</feature>
<evidence type="ECO:0000256" key="8">
    <source>
        <dbReference type="ARBA" id="ARBA00023136"/>
    </source>
</evidence>
<keyword evidence="9 12" id="KW-0066">ATP synthesis</keyword>
<evidence type="ECO:0000256" key="10">
    <source>
        <dbReference type="ARBA" id="ARBA00025198"/>
    </source>
</evidence>
<evidence type="ECO:0000256" key="9">
    <source>
        <dbReference type="ARBA" id="ARBA00023310"/>
    </source>
</evidence>
<dbReference type="OrthoDB" id="9795863at2"/>
<evidence type="ECO:0000256" key="5">
    <source>
        <dbReference type="ARBA" id="ARBA00022781"/>
    </source>
</evidence>
<comment type="function">
    <text evidence="10 12">F(1)F(0) ATP synthase produces ATP from ADP in the presence of a proton or sodium gradient. F-type ATPases consist of two structural domains, F(1) containing the extramembraneous catalytic core and F(0) containing the membrane proton channel, linked together by a central stalk and a peripheral stalk. During catalysis, ATP synthesis in the catalytic domain of F(1) is coupled via a rotary mechanism of the central stalk subunits to proton translocation.</text>
</comment>
<evidence type="ECO:0000256" key="12">
    <source>
        <dbReference type="HAMAP-Rule" id="MF_01398"/>
    </source>
</evidence>
<evidence type="ECO:0000256" key="2">
    <source>
        <dbReference type="ARBA" id="ARBA00022448"/>
    </source>
</evidence>
<dbReference type="GO" id="GO:0046933">
    <property type="term" value="F:proton-transporting ATP synthase activity, rotational mechanism"/>
    <property type="evidence" value="ECO:0007669"/>
    <property type="project" value="UniProtKB-UniRule"/>
</dbReference>
<keyword evidence="8 12" id="KW-0472">Membrane</keyword>
<organism evidence="15 16">
    <name type="scientific">Aminipila luticellarii</name>
    <dbReference type="NCBI Taxonomy" id="2507160"/>
    <lineage>
        <taxon>Bacteria</taxon>
        <taxon>Bacillati</taxon>
        <taxon>Bacillota</taxon>
        <taxon>Clostridia</taxon>
        <taxon>Peptostreptococcales</taxon>
        <taxon>Anaerovoracaceae</taxon>
        <taxon>Aminipila</taxon>
    </lineage>
</organism>
<evidence type="ECO:0000256" key="1">
    <source>
        <dbReference type="ARBA" id="ARBA00005513"/>
    </source>
</evidence>
<comment type="function">
    <text evidence="12">Component of the F(0) channel, it forms part of the peripheral stalk, linking F(1) to F(0).</text>
</comment>
<comment type="subcellular location">
    <subcellularLocation>
        <location evidence="12">Cell membrane</location>
        <topology evidence="12">Single-pass membrane protein</topology>
    </subcellularLocation>
    <subcellularLocation>
        <location evidence="11">Endomembrane system</location>
        <topology evidence="11">Single-pass membrane protein</topology>
    </subcellularLocation>
</comment>
<dbReference type="GO" id="GO:0005886">
    <property type="term" value="C:plasma membrane"/>
    <property type="evidence" value="ECO:0007669"/>
    <property type="project" value="UniProtKB-SubCell"/>
</dbReference>
<keyword evidence="5 12" id="KW-0375">Hydrogen ion transport</keyword>
<evidence type="ECO:0000313" key="15">
    <source>
        <dbReference type="EMBL" id="QAT43887.1"/>
    </source>
</evidence>
<reference evidence="15 16" key="1">
    <citation type="submission" date="2019-01" db="EMBL/GenBank/DDBJ databases">
        <title>Draft genomes of a novel of Aminipila strains.</title>
        <authorList>
            <person name="Ma S."/>
        </authorList>
    </citation>
    <scope>NUCLEOTIDE SEQUENCE [LARGE SCALE GENOMIC DNA]</scope>
    <source>
        <strain evidence="16">JN-39</strain>
    </source>
</reference>
<keyword evidence="6 12" id="KW-1133">Transmembrane helix</keyword>
<name>A0A410PY41_9FIRM</name>
<keyword evidence="16" id="KW-1185">Reference proteome</keyword>
<dbReference type="HAMAP" id="MF_01398">
    <property type="entry name" value="ATP_synth_b_bprime"/>
    <property type="match status" value="1"/>
</dbReference>
<evidence type="ECO:0000256" key="13">
    <source>
        <dbReference type="RuleBase" id="RU003848"/>
    </source>
</evidence>
<evidence type="ECO:0000256" key="3">
    <source>
        <dbReference type="ARBA" id="ARBA00022547"/>
    </source>
</evidence>
<protein>
    <recommendedName>
        <fullName evidence="12">ATP synthase subunit b</fullName>
    </recommendedName>
    <alternativeName>
        <fullName evidence="12">ATP synthase F(0) sector subunit b</fullName>
    </alternativeName>
    <alternativeName>
        <fullName evidence="12">ATPase subunit I</fullName>
    </alternativeName>
    <alternativeName>
        <fullName evidence="12">F-type ATPase subunit b</fullName>
        <shortName evidence="12">F-ATPase subunit b</shortName>
    </alternativeName>
</protein>
<proteinExistence type="inferred from homology"/>
<dbReference type="InterPro" id="IPR005864">
    <property type="entry name" value="ATP_synth_F0_bsu_bac"/>
</dbReference>
<dbReference type="PANTHER" id="PTHR33445">
    <property type="entry name" value="ATP SYNTHASE SUBUNIT B', CHLOROPLASTIC"/>
    <property type="match status" value="1"/>
</dbReference>
<keyword evidence="7 12" id="KW-0406">Ion transport</keyword>
<evidence type="ECO:0000256" key="4">
    <source>
        <dbReference type="ARBA" id="ARBA00022692"/>
    </source>
</evidence>
<dbReference type="Pfam" id="PF00430">
    <property type="entry name" value="ATP-synt_B"/>
    <property type="match status" value="1"/>
</dbReference>
<evidence type="ECO:0000256" key="7">
    <source>
        <dbReference type="ARBA" id="ARBA00023065"/>
    </source>
</evidence>
<dbReference type="Proteomes" id="UP000287601">
    <property type="component" value="Chromosome"/>
</dbReference>
<dbReference type="RefSeq" id="WP_128746595.1">
    <property type="nucleotide sequence ID" value="NZ_CP035281.1"/>
</dbReference>
<evidence type="ECO:0000256" key="6">
    <source>
        <dbReference type="ARBA" id="ARBA00022989"/>
    </source>
</evidence>
<feature type="transmembrane region" description="Helical" evidence="12">
    <location>
        <begin position="12"/>
        <end position="31"/>
    </location>
</feature>
<dbReference type="NCBIfam" id="TIGR01144">
    <property type="entry name" value="ATP_synt_b"/>
    <property type="match status" value="1"/>
</dbReference>
<sequence length="168" mass="18883">MAEALGINLSEIIFAIVNFLILVTVLAKFLYKPFIEMLENRKQTIQDSFDHAADTNRRADEKMDEYNKRISNVEQEGREIIKNAKAKAEVQASDIINEANAKAAELKLRAESEVERQKAKALAEMKSQVAAMALLAAEKILEKDLELEGQEHLIDSIVEQVGAAKWQN</sequence>
<dbReference type="GO" id="GO:0045259">
    <property type="term" value="C:proton-transporting ATP synthase complex"/>
    <property type="evidence" value="ECO:0007669"/>
    <property type="project" value="UniProtKB-KW"/>
</dbReference>
<accession>A0A410PY41</accession>
<dbReference type="CDD" id="cd06503">
    <property type="entry name" value="ATP-synt_Fo_b"/>
    <property type="match status" value="1"/>
</dbReference>
<evidence type="ECO:0000256" key="14">
    <source>
        <dbReference type="SAM" id="Coils"/>
    </source>
</evidence>
<comment type="similarity">
    <text evidence="1 12 13">Belongs to the ATPase B chain family.</text>
</comment>
<keyword evidence="3 12" id="KW-0138">CF(0)</keyword>
<dbReference type="KEGG" id="amij:EQM06_11990"/>
<dbReference type="EMBL" id="CP035281">
    <property type="protein sequence ID" value="QAT43887.1"/>
    <property type="molecule type" value="Genomic_DNA"/>
</dbReference>
<dbReference type="PANTHER" id="PTHR33445:SF2">
    <property type="entry name" value="ATP SYNTHASE SUBUNIT B', CHLOROPLASTIC"/>
    <property type="match status" value="1"/>
</dbReference>
<dbReference type="GO" id="GO:0046961">
    <property type="term" value="F:proton-transporting ATPase activity, rotational mechanism"/>
    <property type="evidence" value="ECO:0007669"/>
    <property type="project" value="TreeGrafter"/>
</dbReference>
<dbReference type="InterPro" id="IPR002146">
    <property type="entry name" value="ATP_synth_b/b'su_bac/chlpt"/>
</dbReference>
<dbReference type="GO" id="GO:0012505">
    <property type="term" value="C:endomembrane system"/>
    <property type="evidence" value="ECO:0007669"/>
    <property type="project" value="UniProtKB-SubCell"/>
</dbReference>
<keyword evidence="14" id="KW-0175">Coiled coil</keyword>
<dbReference type="InterPro" id="IPR050059">
    <property type="entry name" value="ATP_synthase_B_chain"/>
</dbReference>
<gene>
    <name evidence="12 15" type="primary">atpF</name>
    <name evidence="15" type="ORF">EQM06_11990</name>
</gene>
<keyword evidence="2 12" id="KW-0813">Transport</keyword>